<gene>
    <name evidence="2" type="ORF">AAFF_G00049980</name>
</gene>
<reference evidence="2" key="1">
    <citation type="journal article" date="2023" name="Science">
        <title>Genome structures resolve the early diversification of teleost fishes.</title>
        <authorList>
            <person name="Parey E."/>
            <person name="Louis A."/>
            <person name="Montfort J."/>
            <person name="Bouchez O."/>
            <person name="Roques C."/>
            <person name="Iampietro C."/>
            <person name="Lluch J."/>
            <person name="Castinel A."/>
            <person name="Donnadieu C."/>
            <person name="Desvignes T."/>
            <person name="Floi Bucao C."/>
            <person name="Jouanno E."/>
            <person name="Wen M."/>
            <person name="Mejri S."/>
            <person name="Dirks R."/>
            <person name="Jansen H."/>
            <person name="Henkel C."/>
            <person name="Chen W.J."/>
            <person name="Zahm M."/>
            <person name="Cabau C."/>
            <person name="Klopp C."/>
            <person name="Thompson A.W."/>
            <person name="Robinson-Rechavi M."/>
            <person name="Braasch I."/>
            <person name="Lecointre G."/>
            <person name="Bobe J."/>
            <person name="Postlethwait J.H."/>
            <person name="Berthelot C."/>
            <person name="Roest Crollius H."/>
            <person name="Guiguen Y."/>
        </authorList>
    </citation>
    <scope>NUCLEOTIDE SEQUENCE</scope>
    <source>
        <strain evidence="2">NC1722</strain>
    </source>
</reference>
<protein>
    <submittedName>
        <fullName evidence="2">Uncharacterized protein</fullName>
    </submittedName>
</protein>
<evidence type="ECO:0000313" key="2">
    <source>
        <dbReference type="EMBL" id="KAJ8394193.1"/>
    </source>
</evidence>
<evidence type="ECO:0000313" key="3">
    <source>
        <dbReference type="Proteomes" id="UP001221898"/>
    </source>
</evidence>
<keyword evidence="3" id="KW-1185">Reference proteome</keyword>
<organism evidence="2 3">
    <name type="scientific">Aldrovandia affinis</name>
    <dbReference type="NCBI Taxonomy" id="143900"/>
    <lineage>
        <taxon>Eukaryota</taxon>
        <taxon>Metazoa</taxon>
        <taxon>Chordata</taxon>
        <taxon>Craniata</taxon>
        <taxon>Vertebrata</taxon>
        <taxon>Euteleostomi</taxon>
        <taxon>Actinopterygii</taxon>
        <taxon>Neopterygii</taxon>
        <taxon>Teleostei</taxon>
        <taxon>Notacanthiformes</taxon>
        <taxon>Halosauridae</taxon>
        <taxon>Aldrovandia</taxon>
    </lineage>
</organism>
<feature type="region of interest" description="Disordered" evidence="1">
    <location>
        <begin position="1"/>
        <end position="29"/>
    </location>
</feature>
<sequence length="101" mass="11037">MTAMGLENDVQHSSLSWPNAGRDAAEKRHMGNRPICATKTVEAAAGGNGIQDLTRRGMRSPRTSGALPLLDLRKDHPEFTFFNKDTARRVTFSALALKKGN</sequence>
<dbReference type="Proteomes" id="UP001221898">
    <property type="component" value="Unassembled WGS sequence"/>
</dbReference>
<feature type="region of interest" description="Disordered" evidence="1">
    <location>
        <begin position="47"/>
        <end position="66"/>
    </location>
</feature>
<comment type="caution">
    <text evidence="2">The sequence shown here is derived from an EMBL/GenBank/DDBJ whole genome shotgun (WGS) entry which is preliminary data.</text>
</comment>
<accession>A0AAD7S1H0</accession>
<dbReference type="AlphaFoldDB" id="A0AAD7S1H0"/>
<evidence type="ECO:0000256" key="1">
    <source>
        <dbReference type="SAM" id="MobiDB-lite"/>
    </source>
</evidence>
<proteinExistence type="predicted"/>
<name>A0AAD7S1H0_9TELE</name>
<dbReference type="EMBL" id="JAINUG010000129">
    <property type="protein sequence ID" value="KAJ8394193.1"/>
    <property type="molecule type" value="Genomic_DNA"/>
</dbReference>